<evidence type="ECO:0000313" key="2">
    <source>
        <dbReference type="EMBL" id="CAB4711402.1"/>
    </source>
</evidence>
<dbReference type="EMBL" id="CAEZZP010000014">
    <property type="protein sequence ID" value="CAB4764905.1"/>
    <property type="molecule type" value="Genomic_DNA"/>
</dbReference>
<feature type="domain" description="HIT" evidence="1">
    <location>
        <begin position="4"/>
        <end position="107"/>
    </location>
</feature>
<dbReference type="GO" id="GO:0003824">
    <property type="term" value="F:catalytic activity"/>
    <property type="evidence" value="ECO:0007669"/>
    <property type="project" value="InterPro"/>
</dbReference>
<sequence length="139" mass="15367">MPTIFTRIIEGQIPGTFIWKDDLCVVFMSINPMAFGHALVVPREEVDHWVDASPELADHLFTVTRIIGVAQRNAFGCDRVGVIIAGYEVPHTHIHVIPTVDMAQLSFANAAMTIDRDLLEDSAEKIRVALRAAGHTHVV</sequence>
<evidence type="ECO:0000313" key="6">
    <source>
        <dbReference type="EMBL" id="CAB4888777.1"/>
    </source>
</evidence>
<reference evidence="3" key="1">
    <citation type="submission" date="2020-05" db="EMBL/GenBank/DDBJ databases">
        <authorList>
            <person name="Chiriac C."/>
            <person name="Salcher M."/>
            <person name="Ghai R."/>
            <person name="Kavagutti S V."/>
        </authorList>
    </citation>
    <scope>NUCLEOTIDE SEQUENCE</scope>
</reference>
<accession>A0A6J6V0X6</accession>
<proteinExistence type="predicted"/>
<dbReference type="PANTHER" id="PTHR46648:SF1">
    <property type="entry name" value="ADENOSINE 5'-MONOPHOSPHORAMIDASE HNT1"/>
    <property type="match status" value="1"/>
</dbReference>
<dbReference type="EMBL" id="CAFAAL010000006">
    <property type="protein sequence ID" value="CAB4792823.1"/>
    <property type="molecule type" value="Genomic_DNA"/>
</dbReference>
<dbReference type="EMBL" id="CAFBMF010000005">
    <property type="protein sequence ID" value="CAB4888777.1"/>
    <property type="molecule type" value="Genomic_DNA"/>
</dbReference>
<evidence type="ECO:0000313" key="4">
    <source>
        <dbReference type="EMBL" id="CAB4792823.1"/>
    </source>
</evidence>
<evidence type="ECO:0000313" key="5">
    <source>
        <dbReference type="EMBL" id="CAB4861887.1"/>
    </source>
</evidence>
<gene>
    <name evidence="2" type="ORF">UFOPK2658_00426</name>
    <name evidence="3" type="ORF">UFOPK2880_00385</name>
    <name evidence="4" type="ORF">UFOPK3004_00145</name>
    <name evidence="5" type="ORF">UFOPK3304_00504</name>
    <name evidence="6" type="ORF">UFOPK3494_00161</name>
    <name evidence="7" type="ORF">UFOPK4134_00175</name>
</gene>
<dbReference type="EMBL" id="CAEZYH010000009">
    <property type="protein sequence ID" value="CAB4711402.1"/>
    <property type="molecule type" value="Genomic_DNA"/>
</dbReference>
<dbReference type="Pfam" id="PF01230">
    <property type="entry name" value="HIT"/>
    <property type="match status" value="1"/>
</dbReference>
<dbReference type="AlphaFoldDB" id="A0A6J6V0X6"/>
<evidence type="ECO:0000313" key="7">
    <source>
        <dbReference type="EMBL" id="CAB5019334.1"/>
    </source>
</evidence>
<dbReference type="EMBL" id="CAFBPS010000005">
    <property type="protein sequence ID" value="CAB5019334.1"/>
    <property type="molecule type" value="Genomic_DNA"/>
</dbReference>
<evidence type="ECO:0000259" key="1">
    <source>
        <dbReference type="PROSITE" id="PS51084"/>
    </source>
</evidence>
<dbReference type="PANTHER" id="PTHR46648">
    <property type="entry name" value="HIT FAMILY PROTEIN 1"/>
    <property type="match status" value="1"/>
</dbReference>
<dbReference type="InterPro" id="IPR001310">
    <property type="entry name" value="Histidine_triad_HIT"/>
</dbReference>
<organism evidence="3">
    <name type="scientific">freshwater metagenome</name>
    <dbReference type="NCBI Taxonomy" id="449393"/>
    <lineage>
        <taxon>unclassified sequences</taxon>
        <taxon>metagenomes</taxon>
        <taxon>ecological metagenomes</taxon>
    </lineage>
</organism>
<protein>
    <submittedName>
        <fullName evidence="3">Unannotated protein</fullName>
    </submittedName>
</protein>
<dbReference type="GO" id="GO:0009117">
    <property type="term" value="P:nucleotide metabolic process"/>
    <property type="evidence" value="ECO:0007669"/>
    <property type="project" value="TreeGrafter"/>
</dbReference>
<dbReference type="InterPro" id="IPR011146">
    <property type="entry name" value="HIT-like"/>
</dbReference>
<dbReference type="PROSITE" id="PS51084">
    <property type="entry name" value="HIT_2"/>
    <property type="match status" value="1"/>
</dbReference>
<dbReference type="InterPro" id="IPR036265">
    <property type="entry name" value="HIT-like_sf"/>
</dbReference>
<dbReference type="Gene3D" id="3.30.428.10">
    <property type="entry name" value="HIT-like"/>
    <property type="match status" value="1"/>
</dbReference>
<name>A0A6J6V0X6_9ZZZZ</name>
<dbReference type="EMBL" id="CAFBLJ010000017">
    <property type="protein sequence ID" value="CAB4861887.1"/>
    <property type="molecule type" value="Genomic_DNA"/>
</dbReference>
<evidence type="ECO:0000313" key="3">
    <source>
        <dbReference type="EMBL" id="CAB4764905.1"/>
    </source>
</evidence>
<dbReference type="SUPFAM" id="SSF54197">
    <property type="entry name" value="HIT-like"/>
    <property type="match status" value="1"/>
</dbReference>
<dbReference type="PRINTS" id="PR00332">
    <property type="entry name" value="HISTRIAD"/>
</dbReference>